<comment type="similarity">
    <text evidence="1">Belongs to the protein-tyrosine phosphatase family. Non-receptor class dual specificity subfamily.</text>
</comment>
<dbReference type="PANTHER" id="PTHR45848:SF4">
    <property type="entry name" value="DUAL SPECIFICITY PROTEIN PHOSPHATASE 12"/>
    <property type="match status" value="1"/>
</dbReference>
<keyword evidence="4" id="KW-0904">Protein phosphatase</keyword>
<dbReference type="Proteomes" id="UP001311799">
    <property type="component" value="Unassembled WGS sequence"/>
</dbReference>
<organism evidence="5 6">
    <name type="scientific">Cryptosporidium xiaoi</name>
    <dbReference type="NCBI Taxonomy" id="659607"/>
    <lineage>
        <taxon>Eukaryota</taxon>
        <taxon>Sar</taxon>
        <taxon>Alveolata</taxon>
        <taxon>Apicomplexa</taxon>
        <taxon>Conoidasida</taxon>
        <taxon>Coccidia</taxon>
        <taxon>Eucoccidiorida</taxon>
        <taxon>Eimeriorina</taxon>
        <taxon>Cryptosporidiidae</taxon>
        <taxon>Cryptosporidium</taxon>
    </lineage>
</organism>
<dbReference type="EC" id="3.1.3.48" evidence="2"/>
<proteinExistence type="inferred from homology"/>
<evidence type="ECO:0000256" key="4">
    <source>
        <dbReference type="ARBA" id="ARBA00022912"/>
    </source>
</evidence>
<dbReference type="GO" id="GO:0004725">
    <property type="term" value="F:protein tyrosine phosphatase activity"/>
    <property type="evidence" value="ECO:0007669"/>
    <property type="project" value="UniProtKB-EC"/>
</dbReference>
<dbReference type="AlphaFoldDB" id="A0AAV9Y2P9"/>
<evidence type="ECO:0000256" key="2">
    <source>
        <dbReference type="ARBA" id="ARBA00013064"/>
    </source>
</evidence>
<sequence>MTTSVYRCRRCGLPLFNDNHLVEHLQNKTVDKDREQNQYNECTSIFISQMSWMENFWMEKGKIMCPNSKCDAKIGYYSWHGVRCSCGFWQTPAFQIHRSKVDYLPDPKKHFKVDMSLYE</sequence>
<accession>A0AAV9Y2P9</accession>
<evidence type="ECO:0000256" key="1">
    <source>
        <dbReference type="ARBA" id="ARBA00008601"/>
    </source>
</evidence>
<evidence type="ECO:0000313" key="6">
    <source>
        <dbReference type="Proteomes" id="UP001311799"/>
    </source>
</evidence>
<gene>
    <name evidence="5" type="ORF">RS030_111705</name>
</gene>
<keyword evidence="6" id="KW-1185">Reference proteome</keyword>
<dbReference type="PANTHER" id="PTHR45848">
    <property type="entry name" value="DUAL SPECIFICITY PROTEIN PHOSPHATASE 12 FAMILY MEMBER"/>
    <property type="match status" value="1"/>
</dbReference>
<reference evidence="5 6" key="1">
    <citation type="submission" date="2023-10" db="EMBL/GenBank/DDBJ databases">
        <title>Comparative genomics analysis reveals potential genetic determinants of host preference in Cryptosporidium xiaoi.</title>
        <authorList>
            <person name="Xiao L."/>
            <person name="Li J."/>
        </authorList>
    </citation>
    <scope>NUCLEOTIDE SEQUENCE [LARGE SCALE GENOMIC DNA]</scope>
    <source>
        <strain evidence="5 6">52996</strain>
    </source>
</reference>
<comment type="caution">
    <text evidence="5">The sequence shown here is derived from an EMBL/GenBank/DDBJ whole genome shotgun (WGS) entry which is preliminary data.</text>
</comment>
<evidence type="ECO:0000256" key="3">
    <source>
        <dbReference type="ARBA" id="ARBA00022801"/>
    </source>
</evidence>
<dbReference type="EMBL" id="JAWDEY010000002">
    <property type="protein sequence ID" value="KAK6591138.1"/>
    <property type="molecule type" value="Genomic_DNA"/>
</dbReference>
<keyword evidence="3" id="KW-0378">Hydrolase</keyword>
<evidence type="ECO:0000313" key="5">
    <source>
        <dbReference type="EMBL" id="KAK6591138.1"/>
    </source>
</evidence>
<protein>
    <recommendedName>
        <fullName evidence="2">protein-tyrosine-phosphatase</fullName>
        <ecNumber evidence="2">3.1.3.48</ecNumber>
    </recommendedName>
</protein>
<name>A0AAV9Y2P9_9CRYT</name>
<dbReference type="GO" id="GO:0008138">
    <property type="term" value="F:protein tyrosine/serine/threonine phosphatase activity"/>
    <property type="evidence" value="ECO:0007669"/>
    <property type="project" value="TreeGrafter"/>
</dbReference>